<dbReference type="InterPro" id="IPR035905">
    <property type="entry name" value="Barstar-like_sf"/>
</dbReference>
<sequence>MPIPSRWRLLDHDTDTVVAECDDIDGLFTDRVFPVPPVYERYTLLGCTPEGPLRAAVDGTGPAWLGNIYLEGVHAPCSATADCLTCYETGEQLLDVRVVGHTEAAGGLLDVELDARIGAPLAANERPLYDMWRAGGPTAPNQWAGLERSDRYLWVQAARAHQVHAPDKPAGTVYHLDGRHVTDYDAFYCAIGEAINGPGGWFGGDLFWLHECAGTGDAGATPGFRLIWHDAEIARTHLVPGYDRKAWSVAVTFDDLVDRLTDDGVQVELR</sequence>
<comment type="caution">
    <text evidence="3">The sequence shown here is derived from an EMBL/GenBank/DDBJ whole genome shotgun (WGS) entry which is preliminary data.</text>
</comment>
<dbReference type="Proteomes" id="UP001501470">
    <property type="component" value="Unassembled WGS sequence"/>
</dbReference>
<evidence type="ECO:0000259" key="2">
    <source>
        <dbReference type="Pfam" id="PF01337"/>
    </source>
</evidence>
<dbReference type="EMBL" id="BAAAQD010000012">
    <property type="protein sequence ID" value="GAA1533220.1"/>
    <property type="molecule type" value="Genomic_DNA"/>
</dbReference>
<evidence type="ECO:0000256" key="1">
    <source>
        <dbReference type="ARBA" id="ARBA00006845"/>
    </source>
</evidence>
<organism evidence="3 4">
    <name type="scientific">Dactylosporangium maewongense</name>
    <dbReference type="NCBI Taxonomy" id="634393"/>
    <lineage>
        <taxon>Bacteria</taxon>
        <taxon>Bacillati</taxon>
        <taxon>Actinomycetota</taxon>
        <taxon>Actinomycetes</taxon>
        <taxon>Micromonosporales</taxon>
        <taxon>Micromonosporaceae</taxon>
        <taxon>Dactylosporangium</taxon>
    </lineage>
</organism>
<protein>
    <submittedName>
        <fullName evidence="3">Barstar family protein</fullName>
    </submittedName>
</protein>
<gene>
    <name evidence="3" type="ORF">GCM10009827_059040</name>
</gene>
<name>A0ABP4LX53_9ACTN</name>
<reference evidence="4" key="1">
    <citation type="journal article" date="2019" name="Int. J. Syst. Evol. Microbiol.">
        <title>The Global Catalogue of Microorganisms (GCM) 10K type strain sequencing project: providing services to taxonomists for standard genome sequencing and annotation.</title>
        <authorList>
            <consortium name="The Broad Institute Genomics Platform"/>
            <consortium name="The Broad Institute Genome Sequencing Center for Infectious Disease"/>
            <person name="Wu L."/>
            <person name="Ma J."/>
        </authorList>
    </citation>
    <scope>NUCLEOTIDE SEQUENCE [LARGE SCALE GENOMIC DNA]</scope>
    <source>
        <strain evidence="4">JCM 15933</strain>
    </source>
</reference>
<accession>A0ABP4LX53</accession>
<feature type="domain" description="Barstar (barnase inhibitor)" evidence="2">
    <location>
        <begin position="173"/>
        <end position="267"/>
    </location>
</feature>
<proteinExistence type="inferred from homology"/>
<dbReference type="SUPFAM" id="SSF52038">
    <property type="entry name" value="Barstar-related"/>
    <property type="match status" value="1"/>
</dbReference>
<dbReference type="Pfam" id="PF01337">
    <property type="entry name" value="Barstar"/>
    <property type="match status" value="1"/>
</dbReference>
<dbReference type="RefSeq" id="WP_344505523.1">
    <property type="nucleotide sequence ID" value="NZ_BAAAQD010000012.1"/>
</dbReference>
<dbReference type="InterPro" id="IPR000468">
    <property type="entry name" value="Barstar"/>
</dbReference>
<keyword evidence="4" id="KW-1185">Reference proteome</keyword>
<evidence type="ECO:0000313" key="3">
    <source>
        <dbReference type="EMBL" id="GAA1533220.1"/>
    </source>
</evidence>
<comment type="similarity">
    <text evidence="1">Belongs to the barstar family.</text>
</comment>
<evidence type="ECO:0000313" key="4">
    <source>
        <dbReference type="Proteomes" id="UP001501470"/>
    </source>
</evidence>